<sequence>LMFLVQLSLAKSYKVHLQNSTIPNHPPIFYFGKQIKGGSSYWVKTENRPVVSYQRQPDLVWYSVFASNGWKASKSSDNNQYTYKYHYLAHKKYYDALQPGQITNSILGQSNFDKDMLAYHIRRKQKTSNIDYNIIPKSYVLPEEKALIKKKLNGSTWFIAKDTYGSMGYGIKLTNRYSDIPSTKYQIIQEYLQNPLTVRGHKFDMRVYLLITSIDPLVAYVYNEGYGKLAADKYQHPGRSQKMSRHLTNFAQSKQNTKNCEIEFQLENFISFKQLFGYIFKNQQLFDESVPKFAEYTEFKQHYTQKLHLIFQKLLIALYGELQLTSKTFEGFPRKMYARYGADVMWLKNGEFKLIEVNRRPQQNTDCKSQKYVAPSLLEEELNIVGIPANIRENKFVIPVHGKKTSKVYQETKEGEK</sequence>
<keyword evidence="3" id="KW-0067">ATP-binding</keyword>
<dbReference type="PROSITE" id="PS51221">
    <property type="entry name" value="TTL"/>
    <property type="match status" value="1"/>
</dbReference>
<reference evidence="6" key="1">
    <citation type="submission" date="2015-07" db="EMBL/GenBank/DDBJ databases">
        <title>Adaptation to a free-living lifestyle via gene acquisitions in the diplomonad Trepomonas sp. PC1.</title>
        <authorList>
            <person name="Xu F."/>
            <person name="Jerlstrom-Hultqvist J."/>
            <person name="Kolisko M."/>
            <person name="Simpson A.G.B."/>
            <person name="Roger A.J."/>
            <person name="Svard S.G."/>
            <person name="Andersson J.O."/>
        </authorList>
    </citation>
    <scope>NUCLEOTIDE SEQUENCE</scope>
    <source>
        <strain evidence="6">PC1</strain>
    </source>
</reference>
<dbReference type="Pfam" id="PF03133">
    <property type="entry name" value="TTL"/>
    <property type="match status" value="1"/>
</dbReference>
<dbReference type="GO" id="GO:0036064">
    <property type="term" value="C:ciliary basal body"/>
    <property type="evidence" value="ECO:0007669"/>
    <property type="project" value="TreeGrafter"/>
</dbReference>
<accession>A0A146KAX6</accession>
<organism evidence="6">
    <name type="scientific">Trepomonas sp. PC1</name>
    <dbReference type="NCBI Taxonomy" id="1076344"/>
    <lineage>
        <taxon>Eukaryota</taxon>
        <taxon>Metamonada</taxon>
        <taxon>Diplomonadida</taxon>
        <taxon>Hexamitidae</taxon>
        <taxon>Hexamitinae</taxon>
        <taxon>Trepomonas</taxon>
    </lineage>
</organism>
<proteinExistence type="predicted"/>
<dbReference type="PANTHER" id="PTHR12241">
    <property type="entry name" value="TUBULIN POLYGLUTAMYLASE"/>
    <property type="match status" value="1"/>
</dbReference>
<evidence type="ECO:0000256" key="4">
    <source>
        <dbReference type="ARBA" id="ARBA00041448"/>
    </source>
</evidence>
<protein>
    <recommendedName>
        <fullName evidence="4">Tubulin--tyrosine ligase-like protein 5</fullName>
    </recommendedName>
</protein>
<dbReference type="AlphaFoldDB" id="A0A146KAX6"/>
<feature type="non-terminal residue" evidence="6">
    <location>
        <position position="417"/>
    </location>
</feature>
<dbReference type="SUPFAM" id="SSF56059">
    <property type="entry name" value="Glutathione synthetase ATP-binding domain-like"/>
    <property type="match status" value="1"/>
</dbReference>
<dbReference type="GO" id="GO:0015631">
    <property type="term" value="F:tubulin binding"/>
    <property type="evidence" value="ECO:0007669"/>
    <property type="project" value="TreeGrafter"/>
</dbReference>
<dbReference type="GO" id="GO:0070740">
    <property type="term" value="F:tubulin-glutamic acid ligase activity"/>
    <property type="evidence" value="ECO:0007669"/>
    <property type="project" value="TreeGrafter"/>
</dbReference>
<keyword evidence="1 6" id="KW-0436">Ligase</keyword>
<keyword evidence="2" id="KW-0547">Nucleotide-binding</keyword>
<name>A0A146KAX6_9EUKA</name>
<feature type="non-terminal residue" evidence="6">
    <location>
        <position position="1"/>
    </location>
</feature>
<comment type="catalytic activity">
    <reaction evidence="5">
        <text>L-glutamyl-[protein] + L-glutamate + ATP = gamma-L-glutamyl-L-glutamyl-[protein] + ADP + phosphate + H(+)</text>
        <dbReference type="Rhea" id="RHEA:60144"/>
        <dbReference type="Rhea" id="RHEA-COMP:10208"/>
        <dbReference type="Rhea" id="RHEA-COMP:15517"/>
        <dbReference type="ChEBI" id="CHEBI:15378"/>
        <dbReference type="ChEBI" id="CHEBI:29973"/>
        <dbReference type="ChEBI" id="CHEBI:29985"/>
        <dbReference type="ChEBI" id="CHEBI:30616"/>
        <dbReference type="ChEBI" id="CHEBI:43474"/>
        <dbReference type="ChEBI" id="CHEBI:143622"/>
        <dbReference type="ChEBI" id="CHEBI:456216"/>
    </reaction>
    <physiologicalReaction direction="left-to-right" evidence="5">
        <dbReference type="Rhea" id="RHEA:60145"/>
    </physiologicalReaction>
</comment>
<dbReference type="EMBL" id="GDID01003940">
    <property type="protein sequence ID" value="JAP92666.1"/>
    <property type="molecule type" value="Transcribed_RNA"/>
</dbReference>
<evidence type="ECO:0000256" key="5">
    <source>
        <dbReference type="ARBA" id="ARBA00049274"/>
    </source>
</evidence>
<dbReference type="InterPro" id="IPR004344">
    <property type="entry name" value="TTL/TTLL_fam"/>
</dbReference>
<evidence type="ECO:0000256" key="3">
    <source>
        <dbReference type="ARBA" id="ARBA00022840"/>
    </source>
</evidence>
<gene>
    <name evidence="6" type="ORF">TPC1_15319</name>
</gene>
<evidence type="ECO:0000313" key="6">
    <source>
        <dbReference type="EMBL" id="JAP92666.1"/>
    </source>
</evidence>
<dbReference type="Gene3D" id="3.30.470.20">
    <property type="entry name" value="ATP-grasp fold, B domain"/>
    <property type="match status" value="1"/>
</dbReference>
<evidence type="ECO:0000256" key="2">
    <source>
        <dbReference type="ARBA" id="ARBA00022741"/>
    </source>
</evidence>
<dbReference type="GO" id="GO:0005524">
    <property type="term" value="F:ATP binding"/>
    <property type="evidence" value="ECO:0007669"/>
    <property type="project" value="UniProtKB-KW"/>
</dbReference>
<evidence type="ECO:0000256" key="1">
    <source>
        <dbReference type="ARBA" id="ARBA00022598"/>
    </source>
</evidence>
<dbReference type="PANTHER" id="PTHR12241:SF145">
    <property type="entry name" value="TUBULIN POLYGLUTAMYLASE TTLL5"/>
    <property type="match status" value="1"/>
</dbReference>
<dbReference type="GO" id="GO:0000226">
    <property type="term" value="P:microtubule cytoskeleton organization"/>
    <property type="evidence" value="ECO:0007669"/>
    <property type="project" value="TreeGrafter"/>
</dbReference>